<evidence type="ECO:0000256" key="15">
    <source>
        <dbReference type="ARBA" id="ARBA00023306"/>
    </source>
</evidence>
<feature type="active site" evidence="19">
    <location>
        <position position="166"/>
    </location>
</feature>
<dbReference type="EMBL" id="JACHIO010000009">
    <property type="protein sequence ID" value="MBB5064061.1"/>
    <property type="molecule type" value="Genomic_DNA"/>
</dbReference>
<evidence type="ECO:0000256" key="13">
    <source>
        <dbReference type="ARBA" id="ARBA00022984"/>
    </source>
</evidence>
<organism evidence="21 22">
    <name type="scientific">Granulicella mallensis</name>
    <dbReference type="NCBI Taxonomy" id="940614"/>
    <lineage>
        <taxon>Bacteria</taxon>
        <taxon>Pseudomonadati</taxon>
        <taxon>Acidobacteriota</taxon>
        <taxon>Terriglobia</taxon>
        <taxon>Terriglobales</taxon>
        <taxon>Acidobacteriaceae</taxon>
        <taxon>Granulicella</taxon>
    </lineage>
</organism>
<comment type="catalytic activity">
    <reaction evidence="18 19">
        <text>UDP-N-acetyl-alpha-D-muramate + NADP(+) = UDP-N-acetyl-3-O-(1-carboxyvinyl)-alpha-D-glucosamine + NADPH + H(+)</text>
        <dbReference type="Rhea" id="RHEA:12248"/>
        <dbReference type="ChEBI" id="CHEBI:15378"/>
        <dbReference type="ChEBI" id="CHEBI:57783"/>
        <dbReference type="ChEBI" id="CHEBI:58349"/>
        <dbReference type="ChEBI" id="CHEBI:68483"/>
        <dbReference type="ChEBI" id="CHEBI:70757"/>
        <dbReference type="EC" id="1.3.1.98"/>
    </reaction>
</comment>
<evidence type="ECO:0000313" key="22">
    <source>
        <dbReference type="Proteomes" id="UP000584867"/>
    </source>
</evidence>
<dbReference type="UniPathway" id="UPA00219"/>
<keyword evidence="12 19" id="KW-0133">Cell shape</keyword>
<evidence type="ECO:0000256" key="3">
    <source>
        <dbReference type="ARBA" id="ARBA00004496"/>
    </source>
</evidence>
<dbReference type="NCBIfam" id="TIGR00179">
    <property type="entry name" value="murB"/>
    <property type="match status" value="1"/>
</dbReference>
<dbReference type="PROSITE" id="PS51387">
    <property type="entry name" value="FAD_PCMH"/>
    <property type="match status" value="1"/>
</dbReference>
<dbReference type="EC" id="1.3.1.98" evidence="5 19"/>
<dbReference type="Proteomes" id="UP000584867">
    <property type="component" value="Unassembled WGS sequence"/>
</dbReference>
<proteinExistence type="inferred from homology"/>
<dbReference type="NCBIfam" id="NF000755">
    <property type="entry name" value="PRK00046.1"/>
    <property type="match status" value="1"/>
</dbReference>
<reference evidence="21 22" key="1">
    <citation type="submission" date="2020-08" db="EMBL/GenBank/DDBJ databases">
        <title>Genomic Encyclopedia of Type Strains, Phase IV (KMG-V): Genome sequencing to study the core and pangenomes of soil and plant-associated prokaryotes.</title>
        <authorList>
            <person name="Whitman W."/>
        </authorList>
    </citation>
    <scope>NUCLEOTIDE SEQUENCE [LARGE SCALE GENOMIC DNA]</scope>
    <source>
        <strain evidence="21 22">X5P3</strain>
    </source>
</reference>
<dbReference type="InterPro" id="IPR016169">
    <property type="entry name" value="FAD-bd_PCMH_sub2"/>
</dbReference>
<evidence type="ECO:0000256" key="11">
    <source>
        <dbReference type="ARBA" id="ARBA00022857"/>
    </source>
</evidence>
<comment type="similarity">
    <text evidence="19">Belongs to the MurB family.</text>
</comment>
<dbReference type="HAMAP" id="MF_00037">
    <property type="entry name" value="MurB"/>
    <property type="match status" value="1"/>
</dbReference>
<evidence type="ECO:0000256" key="9">
    <source>
        <dbReference type="ARBA" id="ARBA00022630"/>
    </source>
</evidence>
<dbReference type="Gene3D" id="3.30.43.10">
    <property type="entry name" value="Uridine Diphospho-n-acetylenolpyruvylglucosamine Reductase, domain 2"/>
    <property type="match status" value="1"/>
</dbReference>
<evidence type="ECO:0000256" key="5">
    <source>
        <dbReference type="ARBA" id="ARBA00012518"/>
    </source>
</evidence>
<evidence type="ECO:0000256" key="19">
    <source>
        <dbReference type="HAMAP-Rule" id="MF_00037"/>
    </source>
</evidence>
<dbReference type="InterPro" id="IPR016167">
    <property type="entry name" value="FAD-bd_PCMH_sub1"/>
</dbReference>
<evidence type="ECO:0000256" key="16">
    <source>
        <dbReference type="ARBA" id="ARBA00023316"/>
    </source>
</evidence>
<dbReference type="PANTHER" id="PTHR21071">
    <property type="entry name" value="UDP-N-ACETYLENOLPYRUVOYLGLUCOSAMINE REDUCTASE"/>
    <property type="match status" value="1"/>
</dbReference>
<evidence type="ECO:0000256" key="8">
    <source>
        <dbReference type="ARBA" id="ARBA00022618"/>
    </source>
</evidence>
<evidence type="ECO:0000256" key="7">
    <source>
        <dbReference type="ARBA" id="ARBA00022490"/>
    </source>
</evidence>
<dbReference type="Pfam" id="PF01565">
    <property type="entry name" value="FAD_binding_4"/>
    <property type="match status" value="1"/>
</dbReference>
<keyword evidence="9 19" id="KW-0285">Flavoprotein</keyword>
<dbReference type="InterPro" id="IPR011601">
    <property type="entry name" value="MurB_C"/>
</dbReference>
<keyword evidence="14 19" id="KW-0560">Oxidoreductase</keyword>
<feature type="active site" description="Proton donor" evidence="19">
    <location>
        <position position="243"/>
    </location>
</feature>
<dbReference type="SUPFAM" id="SSF56176">
    <property type="entry name" value="FAD-binding/transporter-associated domain-like"/>
    <property type="match status" value="1"/>
</dbReference>
<comment type="function">
    <text evidence="2 19">Cell wall formation.</text>
</comment>
<dbReference type="GO" id="GO:0071949">
    <property type="term" value="F:FAD binding"/>
    <property type="evidence" value="ECO:0007669"/>
    <property type="project" value="InterPro"/>
</dbReference>
<comment type="pathway">
    <text evidence="4 19">Cell wall biogenesis; peptidoglycan biosynthesis.</text>
</comment>
<evidence type="ECO:0000256" key="2">
    <source>
        <dbReference type="ARBA" id="ARBA00003921"/>
    </source>
</evidence>
<accession>A0A7W7ZRN8</accession>
<keyword evidence="11 19" id="KW-0521">NADP</keyword>
<evidence type="ECO:0000256" key="1">
    <source>
        <dbReference type="ARBA" id="ARBA00001974"/>
    </source>
</evidence>
<evidence type="ECO:0000256" key="18">
    <source>
        <dbReference type="ARBA" id="ARBA00048914"/>
    </source>
</evidence>
<dbReference type="Pfam" id="PF02873">
    <property type="entry name" value="MurB_C"/>
    <property type="match status" value="1"/>
</dbReference>
<feature type="domain" description="FAD-binding PCMH-type" evidence="20">
    <location>
        <begin position="21"/>
        <end position="190"/>
    </location>
</feature>
<keyword evidence="13 19" id="KW-0573">Peptidoglycan synthesis</keyword>
<dbReference type="InterPro" id="IPR036635">
    <property type="entry name" value="MurB_C_sf"/>
</dbReference>
<evidence type="ECO:0000259" key="20">
    <source>
        <dbReference type="PROSITE" id="PS51387"/>
    </source>
</evidence>
<comment type="subcellular location">
    <subcellularLocation>
        <location evidence="3 19">Cytoplasm</location>
    </subcellularLocation>
</comment>
<keyword evidence="10 19" id="KW-0274">FAD</keyword>
<dbReference type="InterPro" id="IPR016166">
    <property type="entry name" value="FAD-bd_PCMH"/>
</dbReference>
<dbReference type="GO" id="GO:0051301">
    <property type="term" value="P:cell division"/>
    <property type="evidence" value="ECO:0007669"/>
    <property type="project" value="UniProtKB-KW"/>
</dbReference>
<protein>
    <recommendedName>
        <fullName evidence="6 19">UDP-N-acetylenolpyruvoylglucosamine reductase</fullName>
        <ecNumber evidence="5 19">1.3.1.98</ecNumber>
    </recommendedName>
    <alternativeName>
        <fullName evidence="17 19">UDP-N-acetylmuramate dehydrogenase</fullName>
    </alternativeName>
</protein>
<evidence type="ECO:0000256" key="6">
    <source>
        <dbReference type="ARBA" id="ARBA00015188"/>
    </source>
</evidence>
<evidence type="ECO:0000256" key="17">
    <source>
        <dbReference type="ARBA" id="ARBA00031026"/>
    </source>
</evidence>
<evidence type="ECO:0000313" key="21">
    <source>
        <dbReference type="EMBL" id="MBB5064061.1"/>
    </source>
</evidence>
<dbReference type="GO" id="GO:0009252">
    <property type="term" value="P:peptidoglycan biosynthetic process"/>
    <property type="evidence" value="ECO:0007669"/>
    <property type="project" value="UniProtKB-UniRule"/>
</dbReference>
<dbReference type="SUPFAM" id="SSF56194">
    <property type="entry name" value="Uridine diphospho-N-Acetylenolpyruvylglucosamine reductase, MurB, C-terminal domain"/>
    <property type="match status" value="1"/>
</dbReference>
<dbReference type="InterPro" id="IPR006094">
    <property type="entry name" value="Oxid_FAD_bind_N"/>
</dbReference>
<dbReference type="AlphaFoldDB" id="A0A7W7ZRN8"/>
<dbReference type="RefSeq" id="WP_311733083.1">
    <property type="nucleotide sequence ID" value="NZ_JACHIO010000009.1"/>
</dbReference>
<evidence type="ECO:0000256" key="10">
    <source>
        <dbReference type="ARBA" id="ARBA00022827"/>
    </source>
</evidence>
<dbReference type="Gene3D" id="3.90.78.10">
    <property type="entry name" value="UDP-N-acetylenolpyruvoylglucosamine reductase, C-terminal domain"/>
    <property type="match status" value="1"/>
</dbReference>
<feature type="active site" evidence="19">
    <location>
        <position position="341"/>
    </location>
</feature>
<keyword evidence="16 19" id="KW-0961">Cell wall biogenesis/degradation</keyword>
<name>A0A7W7ZRN8_9BACT</name>
<comment type="cofactor">
    <cofactor evidence="1 19">
        <name>FAD</name>
        <dbReference type="ChEBI" id="CHEBI:57692"/>
    </cofactor>
</comment>
<dbReference type="GO" id="GO:0071555">
    <property type="term" value="P:cell wall organization"/>
    <property type="evidence" value="ECO:0007669"/>
    <property type="project" value="UniProtKB-KW"/>
</dbReference>
<dbReference type="Gene3D" id="3.30.465.10">
    <property type="match status" value="1"/>
</dbReference>
<evidence type="ECO:0000256" key="14">
    <source>
        <dbReference type="ARBA" id="ARBA00023002"/>
    </source>
</evidence>
<keyword evidence="7 19" id="KW-0963">Cytoplasm</keyword>
<sequence length="346" mass="36667">MTSASLHLREDVPLAPFTTFRIGGPARYFAEATTEQEVAAAVAWAEAQGVELFLLGGGSNLLVRDEGFAGLVLQMKIIGIEALADGGFEVGAGEPWDGFVAQAVAAGCAGIECLAGIPGSVGGTPVQNVGAYGQEVSETIVSVRAFDRQAQAFVDLSKQECRFRYRASLFNTDARKRYIVTRVQFQLRPGGAPTLRYADLQKYFADAHPAPSLVEVAAAVRKIRRAKGMLIVEGDPDCRSAGSFFKNPVVAASLLPEVAKAVEGDVPHWPAGEGCVKLPAAWLLERAGFVKGYGAGPAGISTRHTLALTNRGGATFADVEHLEEEIVAGVEARFGIRLEREPVVLG</sequence>
<dbReference type="InterPro" id="IPR003170">
    <property type="entry name" value="MurB"/>
</dbReference>
<evidence type="ECO:0000256" key="12">
    <source>
        <dbReference type="ARBA" id="ARBA00022960"/>
    </source>
</evidence>
<dbReference type="NCBIfam" id="NF010478">
    <property type="entry name" value="PRK13903.1"/>
    <property type="match status" value="1"/>
</dbReference>
<dbReference type="GO" id="GO:0008360">
    <property type="term" value="P:regulation of cell shape"/>
    <property type="evidence" value="ECO:0007669"/>
    <property type="project" value="UniProtKB-KW"/>
</dbReference>
<keyword evidence="15 19" id="KW-0131">Cell cycle</keyword>
<keyword evidence="8 19" id="KW-0132">Cell division</keyword>
<dbReference type="InterPro" id="IPR036318">
    <property type="entry name" value="FAD-bd_PCMH-like_sf"/>
</dbReference>
<dbReference type="GO" id="GO:0005829">
    <property type="term" value="C:cytosol"/>
    <property type="evidence" value="ECO:0007669"/>
    <property type="project" value="TreeGrafter"/>
</dbReference>
<gene>
    <name evidence="19" type="primary">murB</name>
    <name evidence="21" type="ORF">HDF15_002412</name>
</gene>
<evidence type="ECO:0000256" key="4">
    <source>
        <dbReference type="ARBA" id="ARBA00004752"/>
    </source>
</evidence>
<dbReference type="PANTHER" id="PTHR21071:SF4">
    <property type="entry name" value="UDP-N-ACETYLENOLPYRUVOYLGLUCOSAMINE REDUCTASE"/>
    <property type="match status" value="1"/>
</dbReference>
<dbReference type="GO" id="GO:0008762">
    <property type="term" value="F:UDP-N-acetylmuramate dehydrogenase activity"/>
    <property type="evidence" value="ECO:0007669"/>
    <property type="project" value="UniProtKB-UniRule"/>
</dbReference>
<comment type="caution">
    <text evidence="21">The sequence shown here is derived from an EMBL/GenBank/DDBJ whole genome shotgun (WGS) entry which is preliminary data.</text>
</comment>